<organism evidence="1">
    <name type="scientific">Anopheles darlingi</name>
    <name type="common">Mosquito</name>
    <dbReference type="NCBI Taxonomy" id="43151"/>
    <lineage>
        <taxon>Eukaryota</taxon>
        <taxon>Metazoa</taxon>
        <taxon>Ecdysozoa</taxon>
        <taxon>Arthropoda</taxon>
        <taxon>Hexapoda</taxon>
        <taxon>Insecta</taxon>
        <taxon>Pterygota</taxon>
        <taxon>Neoptera</taxon>
        <taxon>Endopterygota</taxon>
        <taxon>Diptera</taxon>
        <taxon>Nematocera</taxon>
        <taxon>Culicoidea</taxon>
        <taxon>Culicidae</taxon>
        <taxon>Anophelinae</taxon>
        <taxon>Anopheles</taxon>
    </lineage>
</organism>
<dbReference type="AlphaFoldDB" id="A0A2M4DQ57"/>
<reference evidence="1" key="1">
    <citation type="submission" date="2018-01" db="EMBL/GenBank/DDBJ databases">
        <title>An insight into the sialome of Amazonian anophelines.</title>
        <authorList>
            <person name="Ribeiro J.M."/>
            <person name="Scarpassa V."/>
            <person name="Calvo E."/>
        </authorList>
    </citation>
    <scope>NUCLEOTIDE SEQUENCE</scope>
</reference>
<name>A0A2M4DQ57_ANODA</name>
<evidence type="ECO:0000313" key="1">
    <source>
        <dbReference type="EMBL" id="MBW79661.1"/>
    </source>
</evidence>
<sequence length="67" mass="6767">MQGVVATAAATSLLGKAAARCVLCSFFINFHLPDTEAGMECVCVACVAPFHGFCAAAAAAAAVEEIF</sequence>
<protein>
    <submittedName>
        <fullName evidence="1">Putative secreted protein</fullName>
    </submittedName>
</protein>
<accession>A0A2M4DQ57</accession>
<proteinExistence type="predicted"/>
<dbReference type="EMBL" id="GGFL01015483">
    <property type="protein sequence ID" value="MBW79661.1"/>
    <property type="molecule type" value="Transcribed_RNA"/>
</dbReference>